<protein>
    <submittedName>
        <fullName evidence="1">Uncharacterized protein</fullName>
    </submittedName>
</protein>
<proteinExistence type="predicted"/>
<sequence length="326" mass="37533">MYIFFTTKRKIRSQCLVISATNSGKIFQEGQPLALQTPPPARLELMPLSLNSFCNGMNQFWGLSIGNGNSRLEVEVSIRQFNEMPTSAITILKFCLHFKQHQHNNTLRLCFLRTIPQTSGLLCLLFHNTTGGFSVSNCAEFTKTSDKMYLSSDPQTVTRIDLFSSCVKLNWRKGHIVRFFGSVDESGKPSRASREALVLMNRIGRLCKELENFCILFPFSSYLVYAVVNKYYHEFKLDEVTKVRLFLPHEQIACQMSSFLPNLSTLTNLYLSCTFRRLFATYLFILNNKLDVQGLQSDKVHLLSRVFKIKHSPTYLRFVFYMPNMS</sequence>
<organism evidence="1 2">
    <name type="scientific">Pseudolycoriella hygida</name>
    <dbReference type="NCBI Taxonomy" id="35572"/>
    <lineage>
        <taxon>Eukaryota</taxon>
        <taxon>Metazoa</taxon>
        <taxon>Ecdysozoa</taxon>
        <taxon>Arthropoda</taxon>
        <taxon>Hexapoda</taxon>
        <taxon>Insecta</taxon>
        <taxon>Pterygota</taxon>
        <taxon>Neoptera</taxon>
        <taxon>Endopterygota</taxon>
        <taxon>Diptera</taxon>
        <taxon>Nematocera</taxon>
        <taxon>Sciaroidea</taxon>
        <taxon>Sciaridae</taxon>
        <taxon>Pseudolycoriella</taxon>
    </lineage>
</organism>
<evidence type="ECO:0000313" key="2">
    <source>
        <dbReference type="Proteomes" id="UP001151699"/>
    </source>
</evidence>
<dbReference type="Proteomes" id="UP001151699">
    <property type="component" value="Chromosome A"/>
</dbReference>
<reference evidence="1" key="1">
    <citation type="submission" date="2022-07" db="EMBL/GenBank/DDBJ databases">
        <authorList>
            <person name="Trinca V."/>
            <person name="Uliana J.V.C."/>
            <person name="Torres T.T."/>
            <person name="Ward R.J."/>
            <person name="Monesi N."/>
        </authorList>
    </citation>
    <scope>NUCLEOTIDE SEQUENCE</scope>
    <source>
        <strain evidence="1">HSMRA1968</strain>
        <tissue evidence="1">Whole embryos</tissue>
    </source>
</reference>
<keyword evidence="2" id="KW-1185">Reference proteome</keyword>
<dbReference type="AlphaFoldDB" id="A0A9Q0NH99"/>
<name>A0A9Q0NH99_9DIPT</name>
<gene>
    <name evidence="1" type="ORF">Bhyg_05357</name>
</gene>
<evidence type="ECO:0000313" key="1">
    <source>
        <dbReference type="EMBL" id="KAJ6650113.1"/>
    </source>
</evidence>
<accession>A0A9Q0NH99</accession>
<dbReference type="EMBL" id="WJQU01000001">
    <property type="protein sequence ID" value="KAJ6650113.1"/>
    <property type="molecule type" value="Genomic_DNA"/>
</dbReference>
<comment type="caution">
    <text evidence="1">The sequence shown here is derived from an EMBL/GenBank/DDBJ whole genome shotgun (WGS) entry which is preliminary data.</text>
</comment>